<dbReference type="CDD" id="cd02440">
    <property type="entry name" value="AdoMet_MTases"/>
    <property type="match status" value="1"/>
</dbReference>
<evidence type="ECO:0000256" key="2">
    <source>
        <dbReference type="SAM" id="MobiDB-lite"/>
    </source>
</evidence>
<dbReference type="InterPro" id="IPR036736">
    <property type="entry name" value="ACP-like_sf"/>
</dbReference>
<dbReference type="PROSITE" id="PS50075">
    <property type="entry name" value="CARRIER"/>
    <property type="match status" value="1"/>
</dbReference>
<dbReference type="GeneID" id="36628557"/>
<dbReference type="PANTHER" id="PTHR45681">
    <property type="entry name" value="POLYKETIDE SYNTHASE 44-RELATED"/>
    <property type="match status" value="1"/>
</dbReference>
<organism evidence="4 5">
    <name type="scientific">Trichoderma harzianum CBS 226.95</name>
    <dbReference type="NCBI Taxonomy" id="983964"/>
    <lineage>
        <taxon>Eukaryota</taxon>
        <taxon>Fungi</taxon>
        <taxon>Dikarya</taxon>
        <taxon>Ascomycota</taxon>
        <taxon>Pezizomycotina</taxon>
        <taxon>Sordariomycetes</taxon>
        <taxon>Hypocreomycetidae</taxon>
        <taxon>Hypocreales</taxon>
        <taxon>Hypocreaceae</taxon>
        <taxon>Trichoderma</taxon>
    </lineage>
</organism>
<feature type="compositionally biased region" description="Basic and acidic residues" evidence="2">
    <location>
        <begin position="93"/>
        <end position="107"/>
    </location>
</feature>
<dbReference type="InterPro" id="IPR009081">
    <property type="entry name" value="PP-bd_ACP"/>
</dbReference>
<dbReference type="SUPFAM" id="SSF53335">
    <property type="entry name" value="S-adenosyl-L-methionine-dependent methyltransferases"/>
    <property type="match status" value="1"/>
</dbReference>
<feature type="region of interest" description="Disordered" evidence="2">
    <location>
        <begin position="89"/>
        <end position="112"/>
    </location>
</feature>
<evidence type="ECO:0000313" key="5">
    <source>
        <dbReference type="Proteomes" id="UP000241690"/>
    </source>
</evidence>
<keyword evidence="5" id="KW-1185">Reference proteome</keyword>
<dbReference type="Gene3D" id="1.10.1200.10">
    <property type="entry name" value="ACP-like"/>
    <property type="match status" value="1"/>
</dbReference>
<dbReference type="STRING" id="983964.A0A2T3ZVZ7"/>
<dbReference type="GO" id="GO:0016740">
    <property type="term" value="F:transferase activity"/>
    <property type="evidence" value="ECO:0007669"/>
    <property type="project" value="UniProtKB-KW"/>
</dbReference>
<accession>A0A2T3ZVZ7</accession>
<dbReference type="InterPro" id="IPR029063">
    <property type="entry name" value="SAM-dependent_MTases_sf"/>
</dbReference>
<evidence type="ECO:0000259" key="3">
    <source>
        <dbReference type="PROSITE" id="PS50075"/>
    </source>
</evidence>
<feature type="domain" description="Carrier" evidence="3">
    <location>
        <begin position="6"/>
        <end position="83"/>
    </location>
</feature>
<dbReference type="SUPFAM" id="SSF47336">
    <property type="entry name" value="ACP-like"/>
    <property type="match status" value="1"/>
</dbReference>
<dbReference type="EMBL" id="KZ679695">
    <property type="protein sequence ID" value="PTB48984.1"/>
    <property type="molecule type" value="Genomic_DNA"/>
</dbReference>
<dbReference type="Gene3D" id="3.40.50.150">
    <property type="entry name" value="Vaccinia Virus protein VP39"/>
    <property type="match status" value="1"/>
</dbReference>
<reference evidence="4 5" key="1">
    <citation type="submission" date="2016-07" db="EMBL/GenBank/DDBJ databases">
        <title>Multiple horizontal gene transfer events from other fungi enriched the ability of initially mycotrophic Trichoderma (Ascomycota) to feed on dead plant biomass.</title>
        <authorList>
            <consortium name="DOE Joint Genome Institute"/>
            <person name="Aerts A."/>
            <person name="Atanasova L."/>
            <person name="Chenthamara K."/>
            <person name="Zhang J."/>
            <person name="Grujic M."/>
            <person name="Henrissat B."/>
            <person name="Kuo A."/>
            <person name="Salamov A."/>
            <person name="Lipzen A."/>
            <person name="Labutti K."/>
            <person name="Barry K."/>
            <person name="Miao Y."/>
            <person name="Rahimi M.J."/>
            <person name="Shen Q."/>
            <person name="Grigoriev I.V."/>
            <person name="Kubicek C.P."/>
            <person name="Druzhinina I.S."/>
        </authorList>
    </citation>
    <scope>NUCLEOTIDE SEQUENCE [LARGE SCALE GENOMIC DNA]</scope>
    <source>
        <strain evidence="4 5">CBS 226.95</strain>
    </source>
</reference>
<name>A0A2T3ZVZ7_TRIHA</name>
<dbReference type="InterPro" id="IPR041068">
    <property type="entry name" value="HTH_51"/>
</dbReference>
<dbReference type="Pfam" id="PF18558">
    <property type="entry name" value="HTH_51"/>
    <property type="match status" value="1"/>
</dbReference>
<gene>
    <name evidence="4" type="ORF">M431DRAFT_513285</name>
</gene>
<dbReference type="InterPro" id="IPR050444">
    <property type="entry name" value="Polyketide_Synthase"/>
</dbReference>
<dbReference type="Pfam" id="PF00550">
    <property type="entry name" value="PP-binding"/>
    <property type="match status" value="1"/>
</dbReference>
<proteinExistence type="predicted"/>
<dbReference type="RefSeq" id="XP_024768661.1">
    <property type="nucleotide sequence ID" value="XM_024919988.1"/>
</dbReference>
<dbReference type="AlphaFoldDB" id="A0A2T3ZVZ7"/>
<dbReference type="PANTHER" id="PTHR45681:SF6">
    <property type="entry name" value="POLYKETIDE SYNTHASE 37"/>
    <property type="match status" value="1"/>
</dbReference>
<protein>
    <recommendedName>
        <fullName evidence="3">Carrier domain-containing protein</fullName>
    </recommendedName>
</protein>
<evidence type="ECO:0000256" key="1">
    <source>
        <dbReference type="ARBA" id="ARBA00022679"/>
    </source>
</evidence>
<sequence>MVAQKATSGELLEKVREIFCDVTGLDADEVEEDSELDELGVDTILAKELARKLSGFSGRAVESSRILESENFIGVVHYIQSILDIGNETTSGNDKETPSRKQAKDPRSAATNDTLPASVIQEAFSSTKKITDELIVDGHMGNYCGEVMPRSTELCIAYLVEAFEQLGCSIQSAKPGDKLKRVPYLPKYDKFMDLFYELLREQALIEMDGSEIVRAAQSCPTKSATELLEDLLQDEPSHAPEFNLVQVTGPSLADCLSGKQDGIALIFGTAQGRQRVSDLYALSPINRVWIEQLAYFLEQLVKRVPQNGQPLRIMELGAGTGGTTSTAIPVLARLGVPIVYTMTDISASLVAAAKRKYRENPFMQFKVVDVESQPDPELLRSQHIILSTACIHATRSLPVSLKNIHSMLRPDGFVMLLEQTQQIPWVDFVFGLLEGWWLFEDGRHHALAPVTHWEKIMKQVGFGNVDWTAGERPEAGLQRLIIGYAS</sequence>
<dbReference type="Proteomes" id="UP000241690">
    <property type="component" value="Unassembled WGS sequence"/>
</dbReference>
<keyword evidence="1" id="KW-0808">Transferase</keyword>
<evidence type="ECO:0000313" key="4">
    <source>
        <dbReference type="EMBL" id="PTB48984.1"/>
    </source>
</evidence>
<dbReference type="Pfam" id="PF13489">
    <property type="entry name" value="Methyltransf_23"/>
    <property type="match status" value="1"/>
</dbReference>